<evidence type="ECO:0000256" key="1">
    <source>
        <dbReference type="SAM" id="Phobius"/>
    </source>
</evidence>
<evidence type="ECO:0000313" key="3">
    <source>
        <dbReference type="Proteomes" id="UP000238042"/>
    </source>
</evidence>
<dbReference type="AlphaFoldDB" id="A0A2S8A9C4"/>
<keyword evidence="1" id="KW-0472">Membrane</keyword>
<proteinExistence type="predicted"/>
<dbReference type="OrthoDB" id="965894at2"/>
<comment type="caution">
    <text evidence="2">The sequence shown here is derived from an EMBL/GenBank/DDBJ whole genome shotgun (WGS) entry which is preliminary data.</text>
</comment>
<dbReference type="EMBL" id="PSZM01000043">
    <property type="protein sequence ID" value="PQL91076.1"/>
    <property type="molecule type" value="Genomic_DNA"/>
</dbReference>
<sequence length="64" mass="7556">MRLNYKSISGIIGMGYFVIGILIILYNKFFIDLEPKWARILGILFIVYGGFRFYRAIKYIRENG</sequence>
<feature type="transmembrane region" description="Helical" evidence="1">
    <location>
        <begin position="12"/>
        <end position="31"/>
    </location>
</feature>
<keyword evidence="1" id="KW-0812">Transmembrane</keyword>
<reference evidence="2 3" key="1">
    <citation type="submission" date="2018-02" db="EMBL/GenBank/DDBJ databases">
        <title>Genome sequences of Apibacter spp., gut symbionts of Asian honey bees.</title>
        <authorList>
            <person name="Kwong W.K."/>
            <person name="Steele M.I."/>
            <person name="Moran N.A."/>
        </authorList>
    </citation>
    <scope>NUCLEOTIDE SEQUENCE [LARGE SCALE GENOMIC DNA]</scope>
    <source>
        <strain evidence="3">wkB301</strain>
    </source>
</reference>
<dbReference type="RefSeq" id="WP_105193617.1">
    <property type="nucleotide sequence ID" value="NZ_PSZM01000043.1"/>
</dbReference>
<keyword evidence="1" id="KW-1133">Transmembrane helix</keyword>
<evidence type="ECO:0000313" key="2">
    <source>
        <dbReference type="EMBL" id="PQL91076.1"/>
    </source>
</evidence>
<dbReference type="Proteomes" id="UP000238042">
    <property type="component" value="Unassembled WGS sequence"/>
</dbReference>
<protein>
    <submittedName>
        <fullName evidence="2">C4-dicarboxylate ABC transporter</fullName>
    </submittedName>
</protein>
<gene>
    <name evidence="2" type="ORF">C4S77_09490</name>
</gene>
<organism evidence="2 3">
    <name type="scientific">Apibacter adventoris</name>
    <dbReference type="NCBI Taxonomy" id="1679466"/>
    <lineage>
        <taxon>Bacteria</taxon>
        <taxon>Pseudomonadati</taxon>
        <taxon>Bacteroidota</taxon>
        <taxon>Flavobacteriia</taxon>
        <taxon>Flavobacteriales</taxon>
        <taxon>Weeksellaceae</taxon>
        <taxon>Apibacter</taxon>
    </lineage>
</organism>
<feature type="transmembrane region" description="Helical" evidence="1">
    <location>
        <begin position="37"/>
        <end position="54"/>
    </location>
</feature>
<accession>A0A2S8A9C4</accession>
<name>A0A2S8A9C4_9FLAO</name>
<keyword evidence="3" id="KW-1185">Reference proteome</keyword>